<organism evidence="1 2">
    <name type="scientific">Streptomyces umbrinus</name>
    <dbReference type="NCBI Taxonomy" id="67370"/>
    <lineage>
        <taxon>Bacteria</taxon>
        <taxon>Bacillati</taxon>
        <taxon>Actinomycetota</taxon>
        <taxon>Actinomycetes</taxon>
        <taxon>Kitasatosporales</taxon>
        <taxon>Streptomycetaceae</taxon>
        <taxon>Streptomyces</taxon>
        <taxon>Streptomyces phaeochromogenes group</taxon>
    </lineage>
</organism>
<gene>
    <name evidence="1" type="ORF">QF035_003078</name>
</gene>
<dbReference type="RefSeq" id="WP_307520845.1">
    <property type="nucleotide sequence ID" value="NZ_JAUSZI010000002.1"/>
</dbReference>
<sequence>MTPDQLIALLHRHWAQTLAELGSDERARLLRRVTELGDAVGRGPTRRAAREVGRMLHVMPEHHPVGAALRDGVRYAEHDPGGGVVVDRDRLGDLLGFLAGPPPTAEEVLDTTRQRLLHAPARGADTVIAVVTDAAADDLIRLHDPELGDRYPEFQFVPTTGELRPVVREVNRLLLAGQDPWGAADWWLGDNEWLDGAPAELLDVAPDELVLAAARALLEDD</sequence>
<dbReference type="EMBL" id="JAUSZI010000002">
    <property type="protein sequence ID" value="MDQ1025496.1"/>
    <property type="molecule type" value="Genomic_DNA"/>
</dbReference>
<keyword evidence="2" id="KW-1185">Reference proteome</keyword>
<comment type="caution">
    <text evidence="1">The sequence shown here is derived from an EMBL/GenBank/DDBJ whole genome shotgun (WGS) entry which is preliminary data.</text>
</comment>
<reference evidence="1 2" key="1">
    <citation type="submission" date="2023-07" db="EMBL/GenBank/DDBJ databases">
        <title>Comparative genomics of wheat-associated soil bacteria to identify genetic determinants of phenazine resistance.</title>
        <authorList>
            <person name="Mouncey N."/>
        </authorList>
    </citation>
    <scope>NUCLEOTIDE SEQUENCE [LARGE SCALE GENOMIC DNA]</scope>
    <source>
        <strain evidence="1 2">V2I4</strain>
    </source>
</reference>
<protein>
    <submittedName>
        <fullName evidence="1">Uncharacterized protein</fullName>
    </submittedName>
</protein>
<evidence type="ECO:0000313" key="1">
    <source>
        <dbReference type="EMBL" id="MDQ1025496.1"/>
    </source>
</evidence>
<accession>A0ABU0SS36</accession>
<proteinExistence type="predicted"/>
<evidence type="ECO:0000313" key="2">
    <source>
        <dbReference type="Proteomes" id="UP001230328"/>
    </source>
</evidence>
<name>A0ABU0SS36_9ACTN</name>
<dbReference type="Proteomes" id="UP001230328">
    <property type="component" value="Unassembled WGS sequence"/>
</dbReference>